<evidence type="ECO:0000313" key="2">
    <source>
        <dbReference type="Proteomes" id="UP000798662"/>
    </source>
</evidence>
<name>A0ACC3BZ98_PYRYE</name>
<dbReference type="Proteomes" id="UP000798662">
    <property type="component" value="Chromosome 2"/>
</dbReference>
<keyword evidence="2" id="KW-1185">Reference proteome</keyword>
<protein>
    <submittedName>
        <fullName evidence="1">Uncharacterized protein</fullName>
    </submittedName>
</protein>
<gene>
    <name evidence="1" type="ORF">I4F81_005424</name>
</gene>
<dbReference type="EMBL" id="CM020619">
    <property type="protein sequence ID" value="KAK1862857.1"/>
    <property type="molecule type" value="Genomic_DNA"/>
</dbReference>
<accession>A0ACC3BZ98</accession>
<evidence type="ECO:0000313" key="1">
    <source>
        <dbReference type="EMBL" id="KAK1862857.1"/>
    </source>
</evidence>
<proteinExistence type="predicted"/>
<sequence length="777" mass="85931">MSAEGANDVWNLFDEWESDGPSPGGRARKLREYFPNPHAMRQALADDIDKAVDSDAWYSCHLTELDETYEAYYRAALPKIVSALLGAPKVRYWAKGDENEGPSDCRETPFDGDAFRLCEEQVLREHGPDAFVVGLYVYSDSCVMSGSGERQVLCFKPGMCHRPCTMCEVAVSDLGVEAALRARKRCAVSVVERQLEAHGHLTKGREKRRRLKIEREWSVNSQPPAVAAMAGLCTPPFLLCNIVAIDVLHVLDLGITRDLVKRLVQVFPSMCAGDHPVCGSFSATYAEAYRRLMDLGRRCKASRVKPGYFITEDETQATYTGREQRFGTWILPFLVAGLFGPGKSTKGTDSGVSQEDEDDGGDAASRLINSLGNQTDSPNVAENGDGDSTSPASGKSSGATRKKHKFDNDAYRAAFSDTPLHAAVTAMFAEYALLVGRLTRRVGVAAGQPMTLSEGASLAQQAQDFIFGYVNPILGHVKTTKIHRVLCHVLDSVRYHGNLMNANTSSNEMGHKDDKRHYARTNKRAGYTRQPVRHAHGTRKVLRRNAAARLAEDRAARVDGGYVADSEREFAPLRRARRAHLRHDRVGRLAATPGLSTLPAVLGIPASQCVAVPAHIFFRAQLPCGERRQLVRASPSFHDKQWYDHVEYRPPGTEAGRDVQYSQVRLIVRTHDDVDRLVLADMERVEGADECPLSARSCTQLKWSTSARGHAGDDDRQVKLRAISVTDVMRVVHIVPDCADMGRRETIGVAPPAFGSNTKRLWSMRYLLNAFHPDSEQ</sequence>
<comment type="caution">
    <text evidence="1">The sequence shown here is derived from an EMBL/GenBank/DDBJ whole genome shotgun (WGS) entry which is preliminary data.</text>
</comment>
<organism evidence="1 2">
    <name type="scientific">Pyropia yezoensis</name>
    <name type="common">Susabi-nori</name>
    <name type="synonym">Porphyra yezoensis</name>
    <dbReference type="NCBI Taxonomy" id="2788"/>
    <lineage>
        <taxon>Eukaryota</taxon>
        <taxon>Rhodophyta</taxon>
        <taxon>Bangiophyceae</taxon>
        <taxon>Bangiales</taxon>
        <taxon>Bangiaceae</taxon>
        <taxon>Pyropia</taxon>
    </lineage>
</organism>
<reference evidence="1" key="1">
    <citation type="submission" date="2019-11" db="EMBL/GenBank/DDBJ databases">
        <title>Nori genome reveals adaptations in red seaweeds to the harsh intertidal environment.</title>
        <authorList>
            <person name="Wang D."/>
            <person name="Mao Y."/>
        </authorList>
    </citation>
    <scope>NUCLEOTIDE SEQUENCE</scope>
    <source>
        <tissue evidence="1">Gametophyte</tissue>
    </source>
</reference>